<dbReference type="Gene3D" id="1.50.40.10">
    <property type="entry name" value="Mitochondrial carrier domain"/>
    <property type="match status" value="1"/>
</dbReference>
<dbReference type="PRINTS" id="PR00926">
    <property type="entry name" value="MITOCARRIER"/>
</dbReference>
<keyword evidence="6 7" id="KW-0472">Membrane</keyword>
<dbReference type="CTD" id="9673"/>
<evidence type="ECO:0000256" key="7">
    <source>
        <dbReference type="PROSITE-ProRule" id="PRU00282"/>
    </source>
</evidence>
<comment type="similarity">
    <text evidence="2 8">Belongs to the mitochondrial carrier (TC 2.A.29) family.</text>
</comment>
<keyword evidence="4 7" id="KW-0812">Transmembrane</keyword>
<dbReference type="GO" id="GO:0009083">
    <property type="term" value="P:branched-chain amino acid catabolic process"/>
    <property type="evidence" value="ECO:0007669"/>
    <property type="project" value="InterPro"/>
</dbReference>
<evidence type="ECO:0000313" key="11">
    <source>
        <dbReference type="RefSeq" id="XP_022084594.1"/>
    </source>
</evidence>
<dbReference type="OMA" id="GPSGILM"/>
<name>A0A8B7XUS1_ACAPL</name>
<keyword evidence="3 8" id="KW-0813">Transport</keyword>
<evidence type="ECO:0000256" key="8">
    <source>
        <dbReference type="RuleBase" id="RU000488"/>
    </source>
</evidence>
<dbReference type="PANTHER" id="PTHR46314:SF2">
    <property type="entry name" value="SOLUTE CARRIER FAMILY 25 MEMBER 44"/>
    <property type="match status" value="1"/>
</dbReference>
<keyword evidence="10" id="KW-1185">Reference proteome</keyword>
<evidence type="ECO:0000256" key="9">
    <source>
        <dbReference type="SAM" id="Phobius"/>
    </source>
</evidence>
<evidence type="ECO:0000256" key="3">
    <source>
        <dbReference type="ARBA" id="ARBA00022448"/>
    </source>
</evidence>
<comment type="subcellular location">
    <subcellularLocation>
        <location evidence="1">Membrane</location>
        <topology evidence="1">Multi-pass membrane protein</topology>
    </subcellularLocation>
</comment>
<dbReference type="GeneID" id="110976001"/>
<dbReference type="Pfam" id="PF00153">
    <property type="entry name" value="Mito_carr"/>
    <property type="match status" value="3"/>
</dbReference>
<dbReference type="AlphaFoldDB" id="A0A8B7XUS1"/>
<dbReference type="Proteomes" id="UP000694845">
    <property type="component" value="Unplaced"/>
</dbReference>
<evidence type="ECO:0000256" key="5">
    <source>
        <dbReference type="ARBA" id="ARBA00022737"/>
    </source>
</evidence>
<dbReference type="SUPFAM" id="SSF103506">
    <property type="entry name" value="Mitochondrial carrier"/>
    <property type="match status" value="1"/>
</dbReference>
<gene>
    <name evidence="11" type="primary">LOC110976001</name>
</gene>
<accession>A0A8B7XUS1</accession>
<reference evidence="11" key="1">
    <citation type="submission" date="2025-08" db="UniProtKB">
        <authorList>
            <consortium name="RefSeq"/>
        </authorList>
    </citation>
    <scope>IDENTIFICATION</scope>
</reference>
<protein>
    <submittedName>
        <fullName evidence="11">Solute carrier family 25 member 44-like isoform X2</fullName>
    </submittedName>
</protein>
<dbReference type="RefSeq" id="XP_022084594.1">
    <property type="nucleotide sequence ID" value="XM_022228902.1"/>
</dbReference>
<feature type="repeat" description="Solcar" evidence="7">
    <location>
        <begin position="16"/>
        <end position="101"/>
    </location>
</feature>
<dbReference type="InterPro" id="IPR018108">
    <property type="entry name" value="MCP_transmembrane"/>
</dbReference>
<keyword evidence="5" id="KW-0677">Repeat</keyword>
<dbReference type="PROSITE" id="PS50920">
    <property type="entry name" value="SOLCAR"/>
    <property type="match status" value="3"/>
</dbReference>
<dbReference type="OrthoDB" id="250329at2759"/>
<dbReference type="InterPro" id="IPR002067">
    <property type="entry name" value="MCP"/>
</dbReference>
<evidence type="ECO:0000256" key="4">
    <source>
        <dbReference type="ARBA" id="ARBA00022692"/>
    </source>
</evidence>
<evidence type="ECO:0000256" key="2">
    <source>
        <dbReference type="ARBA" id="ARBA00006375"/>
    </source>
</evidence>
<evidence type="ECO:0000256" key="1">
    <source>
        <dbReference type="ARBA" id="ARBA00004141"/>
    </source>
</evidence>
<dbReference type="InterPro" id="IPR042164">
    <property type="entry name" value="SLC25A44"/>
</dbReference>
<organism evidence="10 11">
    <name type="scientific">Acanthaster planci</name>
    <name type="common">Crown-of-thorns starfish</name>
    <dbReference type="NCBI Taxonomy" id="133434"/>
    <lineage>
        <taxon>Eukaryota</taxon>
        <taxon>Metazoa</taxon>
        <taxon>Echinodermata</taxon>
        <taxon>Eleutherozoa</taxon>
        <taxon>Asterozoa</taxon>
        <taxon>Asteroidea</taxon>
        <taxon>Valvatacea</taxon>
        <taxon>Valvatida</taxon>
        <taxon>Acanthasteridae</taxon>
        <taxon>Acanthaster</taxon>
    </lineage>
</organism>
<dbReference type="GO" id="GO:0015658">
    <property type="term" value="F:branched-chain amino acid transmembrane transporter activity"/>
    <property type="evidence" value="ECO:0007669"/>
    <property type="project" value="InterPro"/>
</dbReference>
<dbReference type="PANTHER" id="PTHR46314">
    <property type="entry name" value="SOLUTE CARRIER FAMILY 25 MEMBER 44"/>
    <property type="match status" value="1"/>
</dbReference>
<sequence length="310" mass="34821">MEPKERQIRILEWDDLDKRKFYTFGFMMSMFIRVTIYPTTLIKTRLQVQTKNAMYSGTWDAFKKITKYEGVRGLYKGFLINTFTILSGQVYITTYEVTRRAFGNHASNTTKSFVGGACASLVAQSVTVPIDIISQHVMMEGSSLSLEAGRRKVTFRDAQRIIHNIWHKDGPIGFYKGYTASIMTFMPNSALWWPFYHFYAEQLALLLNASLHLSVPAVAIQAMSGPLASASASVITNPMDIVRTRLQVTGGTSILGTFRRLLQEEGISGFKKGLSARLLSTIPAGFVIAVSYETLKRLSIKPEVADKVQW</sequence>
<keyword evidence="9" id="KW-1133">Transmembrane helix</keyword>
<dbReference type="GO" id="GO:0005739">
    <property type="term" value="C:mitochondrion"/>
    <property type="evidence" value="ECO:0007669"/>
    <property type="project" value="InterPro"/>
</dbReference>
<evidence type="ECO:0000256" key="6">
    <source>
        <dbReference type="ARBA" id="ARBA00023136"/>
    </source>
</evidence>
<proteinExistence type="inferred from homology"/>
<dbReference type="InterPro" id="IPR023395">
    <property type="entry name" value="MCP_dom_sf"/>
</dbReference>
<feature type="transmembrane region" description="Helical" evidence="9">
    <location>
        <begin position="21"/>
        <end position="42"/>
    </location>
</feature>
<feature type="repeat" description="Solcar" evidence="7">
    <location>
        <begin position="107"/>
        <end position="202"/>
    </location>
</feature>
<dbReference type="GO" id="GO:0016020">
    <property type="term" value="C:membrane"/>
    <property type="evidence" value="ECO:0007669"/>
    <property type="project" value="UniProtKB-SubCell"/>
</dbReference>
<feature type="repeat" description="Solcar" evidence="7">
    <location>
        <begin position="216"/>
        <end position="298"/>
    </location>
</feature>
<evidence type="ECO:0000313" key="10">
    <source>
        <dbReference type="Proteomes" id="UP000694845"/>
    </source>
</evidence>